<organism evidence="3 4">
    <name type="scientific">Vreelandella azerica</name>
    <dbReference type="NCBI Taxonomy" id="2732867"/>
    <lineage>
        <taxon>Bacteria</taxon>
        <taxon>Pseudomonadati</taxon>
        <taxon>Pseudomonadota</taxon>
        <taxon>Gammaproteobacteria</taxon>
        <taxon>Oceanospirillales</taxon>
        <taxon>Halomonadaceae</taxon>
        <taxon>Vreelandella</taxon>
    </lineage>
</organism>
<evidence type="ECO:0000313" key="4">
    <source>
        <dbReference type="Proteomes" id="UP000588806"/>
    </source>
</evidence>
<dbReference type="InterPro" id="IPR050464">
    <property type="entry name" value="Zeta_carotene_desat/Oxidored"/>
</dbReference>
<dbReference type="PANTHER" id="PTHR42923">
    <property type="entry name" value="PROTOPORPHYRINOGEN OXIDASE"/>
    <property type="match status" value="1"/>
</dbReference>
<dbReference type="SUPFAM" id="SSF51905">
    <property type="entry name" value="FAD/NAD(P)-binding domain"/>
    <property type="match status" value="1"/>
</dbReference>
<proteinExistence type="predicted"/>
<dbReference type="EMBL" id="JABFHI010000002">
    <property type="protein sequence ID" value="NOG31201.1"/>
    <property type="molecule type" value="Genomic_DNA"/>
</dbReference>
<reference evidence="3 4" key="2">
    <citation type="submission" date="2020-06" db="EMBL/GenBank/DDBJ databases">
        <title>Halomonas songnenensis sp. nov., a moderately halophilic bacterium isolated from saline and alkaline soils.</title>
        <authorList>
            <person name="Jiang J."/>
            <person name="Pan Y."/>
        </authorList>
    </citation>
    <scope>NUCLEOTIDE SEQUENCE [LARGE SCALE GENOMIC DNA]</scope>
    <source>
        <strain evidence="3 4">TBZ9</strain>
    </source>
</reference>
<name>A0A7Y3XAE2_9GAMM</name>
<sequence length="462" mass="51592">MNQPSTSQASPLQASQRIAVVGSGISGMAAAWYLSAQHEVTLFESAERLGGHTATIDVEVPGKNGPEHYAIDTGFIVFNDWTYPHFQRLLETLGVAAQPTEMSFSVHETDQDFEYNGHTLTSLFAQRRNLLRPSFYRLLGDIMRFNREATKDLESECLPDGMTLGEYLDHKGYGEAFQRRYLLPMGAAIWSASISDLRAFPLTFFVRFFRNHGLLSVNHRPQWYTLIGGSRQYIPALTAPYASNIRLNTPVKAITRDSAGVTLTTADGNERFDQVVLACHSDQALAMLSDPTEAEREVLGAMPYQDNEVVLHTDTRLLPRRRRAWASWNYRLDQRDAGERVSVTYDMNILQRLEADTTFCVTLNDSDSIAPDKVLGRFTYAHPQFTLDGYAAQQRHAEISGVGRTHFCGAYWRNGFHEDGVWSALRVARALGCDEAAQPPKTPDALPAHELMPQQGIGEGVG</sequence>
<comment type="caution">
    <text evidence="3">The sequence shown here is derived from an EMBL/GenBank/DDBJ whole genome shotgun (WGS) entry which is preliminary data.</text>
</comment>
<keyword evidence="4" id="KW-1185">Reference proteome</keyword>
<dbReference type="InterPro" id="IPR036188">
    <property type="entry name" value="FAD/NAD-bd_sf"/>
</dbReference>
<dbReference type="PANTHER" id="PTHR42923:SF17">
    <property type="entry name" value="AMINE OXIDASE DOMAIN-CONTAINING PROTEIN"/>
    <property type="match status" value="1"/>
</dbReference>
<reference evidence="3 4" key="1">
    <citation type="submission" date="2020-05" db="EMBL/GenBank/DDBJ databases">
        <authorList>
            <person name="Ruan W."/>
            <person name="Jeon C.O."/>
            <person name="Chun B.H."/>
        </authorList>
    </citation>
    <scope>NUCLEOTIDE SEQUENCE [LARGE SCALE GENOMIC DNA]</scope>
    <source>
        <strain evidence="3 4">TBZ9</strain>
    </source>
</reference>
<dbReference type="Gene3D" id="3.50.50.60">
    <property type="entry name" value="FAD/NAD(P)-binding domain"/>
    <property type="match status" value="1"/>
</dbReference>
<evidence type="ECO:0000313" key="3">
    <source>
        <dbReference type="EMBL" id="NOG31201.1"/>
    </source>
</evidence>
<dbReference type="Proteomes" id="UP000588806">
    <property type="component" value="Unassembled WGS sequence"/>
</dbReference>
<dbReference type="AlphaFoldDB" id="A0A7Y3XAE2"/>
<feature type="region of interest" description="Disordered" evidence="1">
    <location>
        <begin position="436"/>
        <end position="462"/>
    </location>
</feature>
<accession>A0A7Y3XAE2</accession>
<dbReference type="Pfam" id="PF01593">
    <property type="entry name" value="Amino_oxidase"/>
    <property type="match status" value="1"/>
</dbReference>
<dbReference type="GO" id="GO:0016491">
    <property type="term" value="F:oxidoreductase activity"/>
    <property type="evidence" value="ECO:0007669"/>
    <property type="project" value="InterPro"/>
</dbReference>
<dbReference type="InterPro" id="IPR002937">
    <property type="entry name" value="Amino_oxidase"/>
</dbReference>
<feature type="domain" description="Amine oxidase" evidence="2">
    <location>
        <begin position="25"/>
        <end position="305"/>
    </location>
</feature>
<evidence type="ECO:0000256" key="1">
    <source>
        <dbReference type="SAM" id="MobiDB-lite"/>
    </source>
</evidence>
<dbReference type="Gene3D" id="3.30.70.1990">
    <property type="match status" value="1"/>
</dbReference>
<protein>
    <submittedName>
        <fullName evidence="3">FAD-dependent oxidoreductase</fullName>
    </submittedName>
</protein>
<dbReference type="RefSeq" id="WP_171701678.1">
    <property type="nucleotide sequence ID" value="NZ_JABFHI010000002.1"/>
</dbReference>
<evidence type="ECO:0000259" key="2">
    <source>
        <dbReference type="Pfam" id="PF01593"/>
    </source>
</evidence>
<dbReference type="Gene3D" id="1.10.405.20">
    <property type="match status" value="1"/>
</dbReference>
<gene>
    <name evidence="3" type="ORF">HLB35_04440</name>
</gene>